<comment type="subcellular location">
    <subcellularLocation>
        <location evidence="1">Nucleus</location>
    </subcellularLocation>
</comment>
<dbReference type="Proteomes" id="UP000734854">
    <property type="component" value="Unassembled WGS sequence"/>
</dbReference>
<dbReference type="EMBL" id="JACMSC010000010">
    <property type="protein sequence ID" value="KAG6503720.1"/>
    <property type="molecule type" value="Genomic_DNA"/>
</dbReference>
<accession>A0A8J5GCT0</accession>
<sequence>MNHHRSLDLNLDAVAIDPFSINSREALAAKFGDEDDHELQLKEKTEDSSIFEVLRAELARITMENKKLNAMLESITCDYANLSNKMIDLAMRKSKILGTLGHSNCVSSEEDLCKIVTKETSTNACKVQICVDSNLVVRDGYQWRKYGQKVTKDNPNPRAYFKCSMAPSCPVKKKVIR</sequence>
<proteinExistence type="predicted"/>
<evidence type="ECO:0000256" key="6">
    <source>
        <dbReference type="SAM" id="Coils"/>
    </source>
</evidence>
<dbReference type="SMART" id="SM00774">
    <property type="entry name" value="WRKY"/>
    <property type="match status" value="1"/>
</dbReference>
<feature type="coiled-coil region" evidence="6">
    <location>
        <begin position="51"/>
        <end position="85"/>
    </location>
</feature>
<dbReference type="PANTHER" id="PTHR31429">
    <property type="entry name" value="WRKY TRANSCRIPTION FACTOR 36-RELATED"/>
    <property type="match status" value="1"/>
</dbReference>
<evidence type="ECO:0000259" key="7">
    <source>
        <dbReference type="PROSITE" id="PS50811"/>
    </source>
</evidence>
<keyword evidence="4" id="KW-0804">Transcription</keyword>
<keyword evidence="5" id="KW-0539">Nucleus</keyword>
<keyword evidence="6" id="KW-0175">Coiled coil</keyword>
<dbReference type="InterPro" id="IPR003657">
    <property type="entry name" value="WRKY_dom"/>
</dbReference>
<protein>
    <recommendedName>
        <fullName evidence="7">WRKY domain-containing protein</fullName>
    </recommendedName>
</protein>
<dbReference type="SUPFAM" id="SSF118290">
    <property type="entry name" value="WRKY DNA-binding domain"/>
    <property type="match status" value="1"/>
</dbReference>
<evidence type="ECO:0000256" key="2">
    <source>
        <dbReference type="ARBA" id="ARBA00023015"/>
    </source>
</evidence>
<reference evidence="8 9" key="1">
    <citation type="submission" date="2020-08" db="EMBL/GenBank/DDBJ databases">
        <title>Plant Genome Project.</title>
        <authorList>
            <person name="Zhang R.-G."/>
        </authorList>
    </citation>
    <scope>NUCLEOTIDE SEQUENCE [LARGE SCALE GENOMIC DNA]</scope>
    <source>
        <tissue evidence="8">Rhizome</tissue>
    </source>
</reference>
<dbReference type="PROSITE" id="PS50811">
    <property type="entry name" value="WRKY"/>
    <property type="match status" value="1"/>
</dbReference>
<name>A0A8J5GCT0_ZINOF</name>
<organism evidence="8 9">
    <name type="scientific">Zingiber officinale</name>
    <name type="common">Ginger</name>
    <name type="synonym">Amomum zingiber</name>
    <dbReference type="NCBI Taxonomy" id="94328"/>
    <lineage>
        <taxon>Eukaryota</taxon>
        <taxon>Viridiplantae</taxon>
        <taxon>Streptophyta</taxon>
        <taxon>Embryophyta</taxon>
        <taxon>Tracheophyta</taxon>
        <taxon>Spermatophyta</taxon>
        <taxon>Magnoliopsida</taxon>
        <taxon>Liliopsida</taxon>
        <taxon>Zingiberales</taxon>
        <taxon>Zingiberaceae</taxon>
        <taxon>Zingiber</taxon>
    </lineage>
</organism>
<comment type="caution">
    <text evidence="8">The sequence shown here is derived from an EMBL/GenBank/DDBJ whole genome shotgun (WGS) entry which is preliminary data.</text>
</comment>
<keyword evidence="2" id="KW-0805">Transcription regulation</keyword>
<keyword evidence="9" id="KW-1185">Reference proteome</keyword>
<dbReference type="AlphaFoldDB" id="A0A8J5GCT0"/>
<dbReference type="InterPro" id="IPR044810">
    <property type="entry name" value="WRKY_plant"/>
</dbReference>
<feature type="domain" description="WRKY" evidence="7">
    <location>
        <begin position="132"/>
        <end position="177"/>
    </location>
</feature>
<evidence type="ECO:0000256" key="4">
    <source>
        <dbReference type="ARBA" id="ARBA00023163"/>
    </source>
</evidence>
<evidence type="ECO:0000313" key="8">
    <source>
        <dbReference type="EMBL" id="KAG6503720.1"/>
    </source>
</evidence>
<dbReference type="InterPro" id="IPR036576">
    <property type="entry name" value="WRKY_dom_sf"/>
</dbReference>
<evidence type="ECO:0000256" key="3">
    <source>
        <dbReference type="ARBA" id="ARBA00023125"/>
    </source>
</evidence>
<dbReference type="GO" id="GO:0005634">
    <property type="term" value="C:nucleus"/>
    <property type="evidence" value="ECO:0007669"/>
    <property type="project" value="UniProtKB-SubCell"/>
</dbReference>
<dbReference type="Gene3D" id="2.20.25.80">
    <property type="entry name" value="WRKY domain"/>
    <property type="match status" value="1"/>
</dbReference>
<keyword evidence="3" id="KW-0238">DNA-binding</keyword>
<dbReference type="PANTHER" id="PTHR31429:SF114">
    <property type="entry name" value="WRKY TRANSCRIPTION FACTOR WRKY71"/>
    <property type="match status" value="1"/>
</dbReference>
<dbReference type="Pfam" id="PF03106">
    <property type="entry name" value="WRKY"/>
    <property type="match status" value="1"/>
</dbReference>
<evidence type="ECO:0000256" key="1">
    <source>
        <dbReference type="ARBA" id="ARBA00004123"/>
    </source>
</evidence>
<gene>
    <name evidence="8" type="ORF">ZIOFF_036044</name>
</gene>
<evidence type="ECO:0000256" key="5">
    <source>
        <dbReference type="ARBA" id="ARBA00023242"/>
    </source>
</evidence>
<evidence type="ECO:0000313" key="9">
    <source>
        <dbReference type="Proteomes" id="UP000734854"/>
    </source>
</evidence>
<dbReference type="GO" id="GO:0003700">
    <property type="term" value="F:DNA-binding transcription factor activity"/>
    <property type="evidence" value="ECO:0007669"/>
    <property type="project" value="InterPro"/>
</dbReference>
<dbReference type="GO" id="GO:0043565">
    <property type="term" value="F:sequence-specific DNA binding"/>
    <property type="evidence" value="ECO:0007669"/>
    <property type="project" value="InterPro"/>
</dbReference>